<dbReference type="NCBIfam" id="NF002888">
    <property type="entry name" value="PRK03359.1"/>
    <property type="match status" value="1"/>
</dbReference>
<dbReference type="Pfam" id="PF01012">
    <property type="entry name" value="ETF"/>
    <property type="match status" value="1"/>
</dbReference>
<dbReference type="SUPFAM" id="SSF52402">
    <property type="entry name" value="Adenine nucleotide alpha hydrolases-like"/>
    <property type="match status" value="1"/>
</dbReference>
<evidence type="ECO:0000256" key="1">
    <source>
        <dbReference type="ARBA" id="ARBA00042002"/>
    </source>
</evidence>
<proteinExistence type="predicted"/>
<dbReference type="PIRSF" id="PIRSF000090">
    <property type="entry name" value="Beta-ETF"/>
    <property type="match status" value="1"/>
</dbReference>
<dbReference type="InterPro" id="IPR014730">
    <property type="entry name" value="ETF_a/b_N"/>
</dbReference>
<accession>A0A098B5E3</accession>
<dbReference type="CDD" id="cd01714">
    <property type="entry name" value="ETF_beta"/>
    <property type="match status" value="1"/>
</dbReference>
<dbReference type="PANTHER" id="PTHR21294:SF17">
    <property type="entry name" value="PROTEIN FIXA"/>
    <property type="match status" value="1"/>
</dbReference>
<protein>
    <recommendedName>
        <fullName evidence="1">Electron transfer flavoprotein small subunit</fullName>
    </recommendedName>
</protein>
<dbReference type="Gene3D" id="3.40.50.620">
    <property type="entry name" value="HUPs"/>
    <property type="match status" value="1"/>
</dbReference>
<evidence type="ECO:0000259" key="2">
    <source>
        <dbReference type="SMART" id="SM00893"/>
    </source>
</evidence>
<dbReference type="InterPro" id="IPR033948">
    <property type="entry name" value="ETF_beta_N"/>
</dbReference>
<dbReference type="SMART" id="SM00893">
    <property type="entry name" value="ETF"/>
    <property type="match status" value="1"/>
</dbReference>
<organism evidence="3">
    <name type="scientific">Desulfitobacterium hafniense</name>
    <name type="common">Desulfitobacterium frappieri</name>
    <dbReference type="NCBI Taxonomy" id="49338"/>
    <lineage>
        <taxon>Bacteria</taxon>
        <taxon>Bacillati</taxon>
        <taxon>Bacillota</taxon>
        <taxon>Clostridia</taxon>
        <taxon>Eubacteriales</taxon>
        <taxon>Desulfitobacteriaceae</taxon>
        <taxon>Desulfitobacterium</taxon>
    </lineage>
</organism>
<sequence length="257" mass="27707">MIELKVVACYKVVPEEQDIIVKAEQTLNIDKAEWKMGQYDLNAIEAGVQLAEVTGGELVALSAGGQVVDNSKLKKAALSRGPQSLYLVADQALETADCYTIAAALTAAIEKIGGVDLVLCGEGSGDIYAQQVGVVLGQMLGRATLNAVSKITPDGDKLVVERTLENEVEVLEVLLPAVISVTTDINKPRIPTLKEIMAAGKKTTVKWSLTDLQLNVSNKTECISTLAPEETDRKRIVIEGDSDENIAEFYEHLRKVL</sequence>
<dbReference type="NCBIfam" id="NF008998">
    <property type="entry name" value="PRK12342.1"/>
    <property type="match status" value="1"/>
</dbReference>
<gene>
    <name evidence="3" type="ORF">DPCES_3686</name>
</gene>
<dbReference type="PATRIC" id="fig|49338.4.peg.3954"/>
<dbReference type="AlphaFoldDB" id="A0A098B5E3"/>
<reference evidence="3" key="1">
    <citation type="submission" date="2014-07" db="EMBL/GenBank/DDBJ databases">
        <authorList>
            <person name="Hornung V.Bastian."/>
        </authorList>
    </citation>
    <scope>NUCLEOTIDE SEQUENCE</scope>
    <source>
        <strain evidence="3">PCE-S</strain>
    </source>
</reference>
<evidence type="ECO:0000313" key="3">
    <source>
        <dbReference type="EMBL" id="CDX03572.1"/>
    </source>
</evidence>
<dbReference type="EMBL" id="LK996017">
    <property type="protein sequence ID" value="CDX03572.1"/>
    <property type="molecule type" value="Genomic_DNA"/>
</dbReference>
<dbReference type="InterPro" id="IPR014729">
    <property type="entry name" value="Rossmann-like_a/b/a_fold"/>
</dbReference>
<dbReference type="GO" id="GO:0009055">
    <property type="term" value="F:electron transfer activity"/>
    <property type="evidence" value="ECO:0007669"/>
    <property type="project" value="InterPro"/>
</dbReference>
<feature type="domain" description="Electron transfer flavoprotein alpha/beta-subunit N-terminal" evidence="2">
    <location>
        <begin position="26"/>
        <end position="216"/>
    </location>
</feature>
<dbReference type="InterPro" id="IPR012255">
    <property type="entry name" value="ETF_b"/>
</dbReference>
<dbReference type="PANTHER" id="PTHR21294">
    <property type="entry name" value="ELECTRON TRANSFER FLAVOPROTEIN BETA-SUBUNIT"/>
    <property type="match status" value="1"/>
</dbReference>
<name>A0A098B5E3_DESHA</name>